<reference evidence="3" key="1">
    <citation type="submission" date="2025-08" db="UniProtKB">
        <authorList>
            <consortium name="RefSeq"/>
        </authorList>
    </citation>
    <scope>IDENTIFICATION</scope>
</reference>
<sequence>MHTSDRPTLCYVTAPLGMAEVMTCDLVNGLGSLMVSDLEELVSSVLRLRLPDNTKCSFPITVVIPFRSRYRGNYRDIIVKVVDQASRVSYVNPVSMEGNYGGQKGSYAEVRVYTLGVFAVVSCLRKESYTIPKKGLSLKLSIDSRICLDYLPGSFTSPVIAQAVVQPVESSLLSALKSNRDVYHAVLTTSPLLYLTHPSSQPPRRTLALTLPCPPNPDRRRPGEEGDPSHPRPTSAAPIQVTPLQYRIRCVCALRAVSASVKPSRELAKEQLVLLGWKEEQWNVLDNVSVRNLQNGLVSFELTEHFERCISQQDLQMAISSVEHMQRHSQKVRPSYLAAMVEEIEDSVRRVMVTIVLRRQRQDPHSVVVAALPSRDLSWELAKLQGQAYCGPPEPSGEIAMSEGDQLRLSFSGNITGTRADVVRSGRHTELCLTQCKCSCMRLLAIADRETVSPKTITFHHQRKSREYLTLAVVDPFGNYSSPHYKGLAVFHRVPRTQLVWMGNTAVLSPQHPLKEPVCKLSLTLPKVYSLSNLCVCVCDSDSLSDELLAWLCEELCEEEAALLLLALRVKRSAVQLARLRAPADSLPRQAFHVLGLWRRSLPSHAPKAPLLARCLARAGRPDLAKELLLREGGGGEG</sequence>
<accession>A0A8M1KG61</accession>
<protein>
    <submittedName>
        <fullName evidence="3">Death domain-containing protein 1</fullName>
    </submittedName>
</protein>
<gene>
    <name evidence="3" type="primary">dthd1</name>
</gene>
<dbReference type="PANTHER" id="PTHR28336:SF4">
    <property type="entry name" value="DEATH DOMAIN-CONTAINING PROTEIN 1"/>
    <property type="match status" value="1"/>
</dbReference>
<evidence type="ECO:0000313" key="2">
    <source>
        <dbReference type="Proteomes" id="UP000515152"/>
    </source>
</evidence>
<dbReference type="RefSeq" id="XP_042561298.1">
    <property type="nucleotide sequence ID" value="XM_042705364.1"/>
</dbReference>
<name>A0A8M1KG61_CLUHA</name>
<feature type="region of interest" description="Disordered" evidence="1">
    <location>
        <begin position="198"/>
        <end position="238"/>
    </location>
</feature>
<dbReference type="KEGG" id="char:122130626"/>
<dbReference type="Proteomes" id="UP000515152">
    <property type="component" value="Unplaced"/>
</dbReference>
<evidence type="ECO:0000313" key="3">
    <source>
        <dbReference type="RefSeq" id="XP_042561298.1"/>
    </source>
</evidence>
<dbReference type="AlphaFoldDB" id="A0A8M1KG61"/>
<dbReference type="GeneID" id="122130626"/>
<evidence type="ECO:0000256" key="1">
    <source>
        <dbReference type="SAM" id="MobiDB-lite"/>
    </source>
</evidence>
<keyword evidence="2" id="KW-1185">Reference proteome</keyword>
<dbReference type="OrthoDB" id="6118651at2759"/>
<proteinExistence type="predicted"/>
<feature type="compositionally biased region" description="Basic and acidic residues" evidence="1">
    <location>
        <begin position="217"/>
        <end position="230"/>
    </location>
</feature>
<dbReference type="CTD" id="401124"/>
<dbReference type="PANTHER" id="PTHR28336">
    <property type="entry name" value="BA1-643"/>
    <property type="match status" value="1"/>
</dbReference>
<organism evidence="2 3">
    <name type="scientific">Clupea harengus</name>
    <name type="common">Atlantic herring</name>
    <dbReference type="NCBI Taxonomy" id="7950"/>
    <lineage>
        <taxon>Eukaryota</taxon>
        <taxon>Metazoa</taxon>
        <taxon>Chordata</taxon>
        <taxon>Craniata</taxon>
        <taxon>Vertebrata</taxon>
        <taxon>Euteleostomi</taxon>
        <taxon>Actinopterygii</taxon>
        <taxon>Neopterygii</taxon>
        <taxon>Teleostei</taxon>
        <taxon>Clupei</taxon>
        <taxon>Clupeiformes</taxon>
        <taxon>Clupeoidei</taxon>
        <taxon>Clupeidae</taxon>
        <taxon>Clupea</taxon>
    </lineage>
</organism>